<dbReference type="AlphaFoldDB" id="A0A494XJ55"/>
<feature type="region of interest" description="Disordered" evidence="1">
    <location>
        <begin position="1"/>
        <end position="23"/>
    </location>
</feature>
<evidence type="ECO:0000256" key="1">
    <source>
        <dbReference type="SAM" id="MobiDB-lite"/>
    </source>
</evidence>
<evidence type="ECO:0000313" key="5">
    <source>
        <dbReference type="Proteomes" id="UP000280434"/>
    </source>
</evidence>
<keyword evidence="5" id="KW-1185">Reference proteome</keyword>
<keyword evidence="2" id="KW-0472">Membrane</keyword>
<comment type="caution">
    <text evidence="4">The sequence shown here is derived from an EMBL/GenBank/DDBJ whole genome shotgun (WGS) entry which is preliminary data.</text>
</comment>
<proteinExistence type="predicted"/>
<reference evidence="4 5" key="1">
    <citation type="submission" date="2018-10" db="EMBL/GenBank/DDBJ databases">
        <title>Paraburkholderia sp. 7MK8-2, isolated from soil.</title>
        <authorList>
            <person name="Gao Z.-H."/>
            <person name="Qiu L.-H."/>
        </authorList>
    </citation>
    <scope>NUCLEOTIDE SEQUENCE [LARGE SCALE GENOMIC DNA]</scope>
    <source>
        <strain evidence="4 5">7MK8-2</strain>
    </source>
</reference>
<dbReference type="Proteomes" id="UP000280434">
    <property type="component" value="Unassembled WGS sequence"/>
</dbReference>
<evidence type="ECO:0000313" key="4">
    <source>
        <dbReference type="EMBL" id="RKP50618.1"/>
    </source>
</evidence>
<dbReference type="EMBL" id="RBZV01000002">
    <property type="protein sequence ID" value="RKP50618.1"/>
    <property type="molecule type" value="Genomic_DNA"/>
</dbReference>
<organism evidence="4 5">
    <name type="scientific">Trinickia fusca</name>
    <dbReference type="NCBI Taxonomy" id="2419777"/>
    <lineage>
        <taxon>Bacteria</taxon>
        <taxon>Pseudomonadati</taxon>
        <taxon>Pseudomonadota</taxon>
        <taxon>Betaproteobacteria</taxon>
        <taxon>Burkholderiales</taxon>
        <taxon>Burkholderiaceae</taxon>
        <taxon>Trinickia</taxon>
    </lineage>
</organism>
<keyword evidence="2" id="KW-1133">Transmembrane helix</keyword>
<evidence type="ECO:0000256" key="2">
    <source>
        <dbReference type="SAM" id="Phobius"/>
    </source>
</evidence>
<accession>A0A494XJ55</accession>
<gene>
    <name evidence="4" type="ORF">D7S89_05820</name>
</gene>
<dbReference type="OrthoDB" id="9008581at2"/>
<dbReference type="InterPro" id="IPR012495">
    <property type="entry name" value="TadE-like_dom"/>
</dbReference>
<name>A0A494XJ55_9BURK</name>
<evidence type="ECO:0000259" key="3">
    <source>
        <dbReference type="Pfam" id="PF07811"/>
    </source>
</evidence>
<protein>
    <submittedName>
        <fullName evidence="4">Pilus assembly protein</fullName>
    </submittedName>
</protein>
<keyword evidence="2" id="KW-0812">Transmembrane</keyword>
<feature type="domain" description="TadE-like" evidence="3">
    <location>
        <begin position="36"/>
        <end position="78"/>
    </location>
</feature>
<sequence>MGAARPDPAHRHALNTTMHASPPRLPLHRRAATQRGAVALEYALVLPLFLVAVFAVFQFSAAFITQALLDNAAHHAARLARIGTMTGGPGNYGPRLTALVCDDLTVGGHSFVPSCARTIQIYVAAANSGAPAGSGFLTLAPATVNGTTMTQTKAALGPRDDVVLQIGYAFPWALFTTSANAMLVSTLVFQTEPY</sequence>
<dbReference type="Pfam" id="PF07811">
    <property type="entry name" value="TadE"/>
    <property type="match status" value="1"/>
</dbReference>
<feature type="transmembrane region" description="Helical" evidence="2">
    <location>
        <begin position="44"/>
        <end position="69"/>
    </location>
</feature>